<evidence type="ECO:0000313" key="2">
    <source>
        <dbReference type="Proteomes" id="UP001362999"/>
    </source>
</evidence>
<keyword evidence="2" id="KW-1185">Reference proteome</keyword>
<dbReference type="AlphaFoldDB" id="A0AAW0BV46"/>
<sequence length="319" mass="35920">MALDSILEEKVGEEEEVEGVESRIEWCVRVVERGGRGRGVGVAQAIERRRVGFVRSKRGGMHAGEDGGLVNRVREGGGEGRRTLIPLSEACTWAGGLNRVPQPMRWWMKVVVGGFMQSRMLQSFSAAFLGIAPRVPAIRTISTFQTLAANFNCIRTPNHYNDGPGSICHVALVNRDDIVHFKNSDRRFKSTERLLAATTMKLGYTKDLSRHLRTYEPCTRSGSLTLLWMGYYQVDRRIFDEAYLHYVLEHSNLPRVPFMCECGTVHRKFHRFPGLGRWDQLMTGALTSLGVKASKIWLPPSSSSLSPEMRDAYEIICKS</sequence>
<evidence type="ECO:0000313" key="1">
    <source>
        <dbReference type="EMBL" id="KAK7030076.1"/>
    </source>
</evidence>
<organism evidence="1 2">
    <name type="scientific">Favolaschia claudopus</name>
    <dbReference type="NCBI Taxonomy" id="2862362"/>
    <lineage>
        <taxon>Eukaryota</taxon>
        <taxon>Fungi</taxon>
        <taxon>Dikarya</taxon>
        <taxon>Basidiomycota</taxon>
        <taxon>Agaricomycotina</taxon>
        <taxon>Agaricomycetes</taxon>
        <taxon>Agaricomycetidae</taxon>
        <taxon>Agaricales</taxon>
        <taxon>Marasmiineae</taxon>
        <taxon>Mycenaceae</taxon>
        <taxon>Favolaschia</taxon>
    </lineage>
</organism>
<protein>
    <submittedName>
        <fullName evidence="1">Uncharacterized protein</fullName>
    </submittedName>
</protein>
<dbReference type="Proteomes" id="UP001362999">
    <property type="component" value="Unassembled WGS sequence"/>
</dbReference>
<gene>
    <name evidence="1" type="ORF">R3P38DRAFT_2775506</name>
</gene>
<accession>A0AAW0BV46</accession>
<name>A0AAW0BV46_9AGAR</name>
<comment type="caution">
    <text evidence="1">The sequence shown here is derived from an EMBL/GenBank/DDBJ whole genome shotgun (WGS) entry which is preliminary data.</text>
</comment>
<proteinExistence type="predicted"/>
<reference evidence="1 2" key="1">
    <citation type="journal article" date="2024" name="J Genomics">
        <title>Draft genome sequencing and assembly of Favolaschia claudopus CIRM-BRFM 2984 isolated from oak limbs.</title>
        <authorList>
            <person name="Navarro D."/>
            <person name="Drula E."/>
            <person name="Chaduli D."/>
            <person name="Cazenave R."/>
            <person name="Ahrendt S."/>
            <person name="Wang J."/>
            <person name="Lipzen A."/>
            <person name="Daum C."/>
            <person name="Barry K."/>
            <person name="Grigoriev I.V."/>
            <person name="Favel A."/>
            <person name="Rosso M.N."/>
            <person name="Martin F."/>
        </authorList>
    </citation>
    <scope>NUCLEOTIDE SEQUENCE [LARGE SCALE GENOMIC DNA]</scope>
    <source>
        <strain evidence="1 2">CIRM-BRFM 2984</strain>
    </source>
</reference>
<dbReference type="EMBL" id="JAWWNJ010000026">
    <property type="protein sequence ID" value="KAK7030076.1"/>
    <property type="molecule type" value="Genomic_DNA"/>
</dbReference>